<dbReference type="RefSeq" id="WP_154076658.1">
    <property type="nucleotide sequence ID" value="NZ_CP045929.1"/>
</dbReference>
<gene>
    <name evidence="2" type="ORF">GIY23_11560</name>
</gene>
<reference evidence="3" key="1">
    <citation type="submission" date="2019-11" db="EMBL/GenBank/DDBJ databases">
        <title>The complete genome sequence of Saccharopolyspora sp. E2A.</title>
        <authorList>
            <person name="Zhang G."/>
        </authorList>
    </citation>
    <scope>NUCLEOTIDE SEQUENCE [LARGE SCALE GENOMIC DNA]</scope>
    <source>
        <strain evidence="3">E2A</strain>
    </source>
</reference>
<dbReference type="Proteomes" id="UP000371041">
    <property type="component" value="Chromosome"/>
</dbReference>
<keyword evidence="3" id="KW-1185">Reference proteome</keyword>
<evidence type="ECO:0000256" key="1">
    <source>
        <dbReference type="SAM" id="MobiDB-lite"/>
    </source>
</evidence>
<dbReference type="KEGG" id="sace:GIY23_11560"/>
<dbReference type="EMBL" id="CP045929">
    <property type="protein sequence ID" value="QGK70075.1"/>
    <property type="molecule type" value="Genomic_DNA"/>
</dbReference>
<sequence>MSRPDDVTRAFLRFLYVNPRFRPSIDGFLRGADATVDGVVVTGDELHRVLTRLLGHNLVATSGTVVDGLPERVGLTGAGLICAGQFDGDVRAWQEHASMRVTVLDSAGALGPPVLGPAPPAVRIPVPRTEPPTAGLARVARVLLLTLPSVRRDQEQCAPLRTLAERLLATIEAGGPTSEIRTRANRFRIELVSGPVAETLGVVLVDGLDEAIAEWERPCPALTPVPSPTTPAHAVLRTPDRAANRPPDGSSA</sequence>
<name>A0A5Q3QEY4_9PSEU</name>
<proteinExistence type="predicted"/>
<protein>
    <submittedName>
        <fullName evidence="2">Uncharacterized protein</fullName>
    </submittedName>
</protein>
<evidence type="ECO:0000313" key="3">
    <source>
        <dbReference type="Proteomes" id="UP000371041"/>
    </source>
</evidence>
<accession>A0A5Q3QEY4</accession>
<evidence type="ECO:0000313" key="2">
    <source>
        <dbReference type="EMBL" id="QGK70075.1"/>
    </source>
</evidence>
<organism evidence="2 3">
    <name type="scientific">Allosaccharopolyspora coralli</name>
    <dbReference type="NCBI Taxonomy" id="2665642"/>
    <lineage>
        <taxon>Bacteria</taxon>
        <taxon>Bacillati</taxon>
        <taxon>Actinomycetota</taxon>
        <taxon>Actinomycetes</taxon>
        <taxon>Pseudonocardiales</taxon>
        <taxon>Pseudonocardiaceae</taxon>
        <taxon>Allosaccharopolyspora</taxon>
    </lineage>
</organism>
<feature type="region of interest" description="Disordered" evidence="1">
    <location>
        <begin position="222"/>
        <end position="252"/>
    </location>
</feature>
<dbReference type="AlphaFoldDB" id="A0A5Q3QEY4"/>